<evidence type="ECO:0000313" key="2">
    <source>
        <dbReference type="EMBL" id="KAK4205531.1"/>
    </source>
</evidence>
<sequence length="197" mass="22213">MDPGSILSAFEALSILVKTVVHIRDAKVEVEAAVKEINDYIENVDKLIRFVEQYHSVLEALKPTLLSDVEGTVKTAGEAIAKACVIIERNRTDSNRVSRGSPQDITRRVKWFFARKAEYQDGMEEIKRKDNNVGQSLQDLKLAVGLEEVKACIRGHSMDEKGREEEMGSQARQAKRERQARRDAEGLGLLARDYGRE</sequence>
<keyword evidence="3" id="KW-1185">Reference proteome</keyword>
<organism evidence="2 3">
    <name type="scientific">Triangularia verruculosa</name>
    <dbReference type="NCBI Taxonomy" id="2587418"/>
    <lineage>
        <taxon>Eukaryota</taxon>
        <taxon>Fungi</taxon>
        <taxon>Dikarya</taxon>
        <taxon>Ascomycota</taxon>
        <taxon>Pezizomycotina</taxon>
        <taxon>Sordariomycetes</taxon>
        <taxon>Sordariomycetidae</taxon>
        <taxon>Sordariales</taxon>
        <taxon>Podosporaceae</taxon>
        <taxon>Triangularia</taxon>
    </lineage>
</organism>
<dbReference type="Proteomes" id="UP001303160">
    <property type="component" value="Unassembled WGS sequence"/>
</dbReference>
<accession>A0AAN6XTP4</accession>
<dbReference type="EMBL" id="MU863876">
    <property type="protein sequence ID" value="KAK4205531.1"/>
    <property type="molecule type" value="Genomic_DNA"/>
</dbReference>
<dbReference type="AlphaFoldDB" id="A0AAN6XTP4"/>
<comment type="caution">
    <text evidence="2">The sequence shown here is derived from an EMBL/GenBank/DDBJ whole genome shotgun (WGS) entry which is preliminary data.</text>
</comment>
<reference evidence="2" key="1">
    <citation type="journal article" date="2023" name="Mol. Phylogenet. Evol.">
        <title>Genome-scale phylogeny and comparative genomics of the fungal order Sordariales.</title>
        <authorList>
            <person name="Hensen N."/>
            <person name="Bonometti L."/>
            <person name="Westerberg I."/>
            <person name="Brannstrom I.O."/>
            <person name="Guillou S."/>
            <person name="Cros-Aarteil S."/>
            <person name="Calhoun S."/>
            <person name="Haridas S."/>
            <person name="Kuo A."/>
            <person name="Mondo S."/>
            <person name="Pangilinan J."/>
            <person name="Riley R."/>
            <person name="LaButti K."/>
            <person name="Andreopoulos B."/>
            <person name="Lipzen A."/>
            <person name="Chen C."/>
            <person name="Yan M."/>
            <person name="Daum C."/>
            <person name="Ng V."/>
            <person name="Clum A."/>
            <person name="Steindorff A."/>
            <person name="Ohm R.A."/>
            <person name="Martin F."/>
            <person name="Silar P."/>
            <person name="Natvig D.O."/>
            <person name="Lalanne C."/>
            <person name="Gautier V."/>
            <person name="Ament-Velasquez S.L."/>
            <person name="Kruys A."/>
            <person name="Hutchinson M.I."/>
            <person name="Powell A.J."/>
            <person name="Barry K."/>
            <person name="Miller A.N."/>
            <person name="Grigoriev I.V."/>
            <person name="Debuchy R."/>
            <person name="Gladieux P."/>
            <person name="Hiltunen Thoren M."/>
            <person name="Johannesson H."/>
        </authorList>
    </citation>
    <scope>NUCLEOTIDE SEQUENCE</scope>
    <source>
        <strain evidence="2">CBS 315.58</strain>
    </source>
</reference>
<feature type="compositionally biased region" description="Basic and acidic residues" evidence="1">
    <location>
        <begin position="157"/>
        <end position="166"/>
    </location>
</feature>
<evidence type="ECO:0000313" key="3">
    <source>
        <dbReference type="Proteomes" id="UP001303160"/>
    </source>
</evidence>
<reference evidence="2" key="2">
    <citation type="submission" date="2023-05" db="EMBL/GenBank/DDBJ databases">
        <authorList>
            <consortium name="Lawrence Berkeley National Laboratory"/>
            <person name="Steindorff A."/>
            <person name="Hensen N."/>
            <person name="Bonometti L."/>
            <person name="Westerberg I."/>
            <person name="Brannstrom I.O."/>
            <person name="Guillou S."/>
            <person name="Cros-Aarteil S."/>
            <person name="Calhoun S."/>
            <person name="Haridas S."/>
            <person name="Kuo A."/>
            <person name="Mondo S."/>
            <person name="Pangilinan J."/>
            <person name="Riley R."/>
            <person name="Labutti K."/>
            <person name="Andreopoulos B."/>
            <person name="Lipzen A."/>
            <person name="Chen C."/>
            <person name="Yanf M."/>
            <person name="Daum C."/>
            <person name="Ng V."/>
            <person name="Clum A."/>
            <person name="Ohm R."/>
            <person name="Martin F."/>
            <person name="Silar P."/>
            <person name="Natvig D."/>
            <person name="Lalanne C."/>
            <person name="Gautier V."/>
            <person name="Ament-Velasquez S.L."/>
            <person name="Kruys A."/>
            <person name="Hutchinson M.I."/>
            <person name="Powell A.J."/>
            <person name="Barry K."/>
            <person name="Miller A.N."/>
            <person name="Grigoriev I.V."/>
            <person name="Debuchy R."/>
            <person name="Gladieux P."/>
            <person name="Thoren M.H."/>
            <person name="Johannesson H."/>
        </authorList>
    </citation>
    <scope>NUCLEOTIDE SEQUENCE</scope>
    <source>
        <strain evidence="2">CBS 315.58</strain>
    </source>
</reference>
<proteinExistence type="predicted"/>
<evidence type="ECO:0000256" key="1">
    <source>
        <dbReference type="SAM" id="MobiDB-lite"/>
    </source>
</evidence>
<name>A0AAN6XTP4_9PEZI</name>
<feature type="region of interest" description="Disordered" evidence="1">
    <location>
        <begin position="157"/>
        <end position="197"/>
    </location>
</feature>
<gene>
    <name evidence="2" type="ORF">QBC40DRAFT_260784</name>
</gene>
<feature type="compositionally biased region" description="Basic and acidic residues" evidence="1">
    <location>
        <begin position="174"/>
        <end position="185"/>
    </location>
</feature>
<protein>
    <submittedName>
        <fullName evidence="2">Uncharacterized protein</fullName>
    </submittedName>
</protein>